<dbReference type="InterPro" id="IPR013785">
    <property type="entry name" value="Aldolase_TIM"/>
</dbReference>
<dbReference type="InterPro" id="IPR037396">
    <property type="entry name" value="FMN_HAD"/>
</dbReference>
<feature type="binding site" evidence="5">
    <location>
        <position position="186"/>
    </location>
    <ligand>
        <name>glyoxylate</name>
        <dbReference type="ChEBI" id="CHEBI:36655"/>
    </ligand>
</feature>
<dbReference type="InterPro" id="IPR000262">
    <property type="entry name" value="FMN-dep_DH"/>
</dbReference>
<feature type="binding site" evidence="5">
    <location>
        <position position="149"/>
    </location>
    <ligand>
        <name>FMN</name>
        <dbReference type="ChEBI" id="CHEBI:58210"/>
    </ligand>
</feature>
<dbReference type="InterPro" id="IPR012133">
    <property type="entry name" value="Alpha-hydoxy_acid_DH_FMN"/>
</dbReference>
<evidence type="ECO:0000259" key="6">
    <source>
        <dbReference type="PROSITE" id="PS51349"/>
    </source>
</evidence>
<feature type="binding site" evidence="5">
    <location>
        <position position="285"/>
    </location>
    <ligand>
        <name>glyoxylate</name>
        <dbReference type="ChEBI" id="CHEBI:36655"/>
    </ligand>
</feature>
<evidence type="ECO:0000256" key="2">
    <source>
        <dbReference type="ARBA" id="ARBA00023002"/>
    </source>
</evidence>
<feature type="binding site" evidence="5">
    <location>
        <position position="177"/>
    </location>
    <ligand>
        <name>FMN</name>
        <dbReference type="ChEBI" id="CHEBI:58210"/>
    </ligand>
</feature>
<dbReference type="HOGENOM" id="CLU_020639_0_1_11"/>
<accession>E5XV12</accession>
<evidence type="ECO:0000313" key="7">
    <source>
        <dbReference type="EMBL" id="EFV11848.1"/>
    </source>
</evidence>
<keyword evidence="5" id="KW-0288">FMN</keyword>
<feature type="binding site" evidence="5">
    <location>
        <begin position="315"/>
        <end position="319"/>
    </location>
    <ligand>
        <name>FMN</name>
        <dbReference type="ChEBI" id="CHEBI:58210"/>
    </ligand>
</feature>
<dbReference type="Proteomes" id="UP000004816">
    <property type="component" value="Unassembled WGS sequence"/>
</dbReference>
<organism evidence="7 8">
    <name type="scientific">Segniliparus rugosus (strain ATCC BAA-974 / DSM 45345 / CCUG 50838 / CIP 108380 / JCM 13579 / CDC 945)</name>
    <dbReference type="NCBI Taxonomy" id="679197"/>
    <lineage>
        <taxon>Bacteria</taxon>
        <taxon>Bacillati</taxon>
        <taxon>Actinomycetota</taxon>
        <taxon>Actinomycetes</taxon>
        <taxon>Mycobacteriales</taxon>
        <taxon>Segniliparaceae</taxon>
        <taxon>Segniliparus</taxon>
    </lineage>
</organism>
<dbReference type="GO" id="GO:0016491">
    <property type="term" value="F:oxidoreductase activity"/>
    <property type="evidence" value="ECO:0007669"/>
    <property type="project" value="UniProtKB-KW"/>
</dbReference>
<dbReference type="AlphaFoldDB" id="E5XV12"/>
<dbReference type="PROSITE" id="PS51349">
    <property type="entry name" value="FMN_HYDROXY_ACID_DH_2"/>
    <property type="match status" value="1"/>
</dbReference>
<dbReference type="EMBL" id="ACZI02000001">
    <property type="protein sequence ID" value="EFV11848.1"/>
    <property type="molecule type" value="Genomic_DNA"/>
</dbReference>
<dbReference type="STRING" id="679197.HMPREF9336_03334"/>
<protein>
    <recommendedName>
        <fullName evidence="6">FMN hydroxy acid dehydrogenase domain-containing protein</fullName>
    </recommendedName>
</protein>
<evidence type="ECO:0000256" key="3">
    <source>
        <dbReference type="ARBA" id="ARBA00024042"/>
    </source>
</evidence>
<comment type="cofactor">
    <cofactor evidence="1">
        <name>FMN</name>
        <dbReference type="ChEBI" id="CHEBI:58210"/>
    </cofactor>
</comment>
<evidence type="ECO:0000256" key="1">
    <source>
        <dbReference type="ARBA" id="ARBA00001917"/>
    </source>
</evidence>
<evidence type="ECO:0000313" key="8">
    <source>
        <dbReference type="Proteomes" id="UP000004816"/>
    </source>
</evidence>
<dbReference type="PANTHER" id="PTHR10578:SF143">
    <property type="entry name" value="FMN-DEPENDENT ALPHA-HYDROXY ACID DEHYDROGENASE PB1A11.03"/>
    <property type="match status" value="1"/>
</dbReference>
<sequence length="384" mass="41536">MAHFGDFQFQFYAQGLDGFVSDLPFTFAEFERRAEEALPDGIFAYVRGGAGDEHTQNRNVAALRQYGFVPRMLRDRAARNMRTSLFGTTFDSPVFLCPVGVLGAVHPRGDLETAAAARELGAPVVFSTLSAATLEEVAAERGSAFGVFQLYPSSDRELNASFVDRAERAGFDAIAVTVDTGTLGWRPRDLANGYLPMLQGRCIANYLADPRFLEIAGVRAEEELSPQRAGLVWASIFAQPTFTWDDIDWLRSRTKLPIMIKGLCDPEDVRLATRHGVDAVLYSNHGGRQANGGLAAIDGLAAAVEAAGETPVLFDSGVRDGVDVLRAVALGAAMVGVGRPYVYGLALAGRRGIEHVIRCLLAEADLTMAVNCYLSLDELKVQRG</sequence>
<dbReference type="GO" id="GO:0010181">
    <property type="term" value="F:FMN binding"/>
    <property type="evidence" value="ECO:0007669"/>
    <property type="project" value="InterPro"/>
</dbReference>
<keyword evidence="5" id="KW-0285">Flavoprotein</keyword>
<keyword evidence="8" id="KW-1185">Reference proteome</keyword>
<dbReference type="Gene3D" id="3.20.20.70">
    <property type="entry name" value="Aldolase class I"/>
    <property type="match status" value="1"/>
</dbReference>
<feature type="domain" description="FMN hydroxy acid dehydrogenase" evidence="6">
    <location>
        <begin position="19"/>
        <end position="384"/>
    </location>
</feature>
<feature type="binding site" evidence="5">
    <location>
        <position position="288"/>
    </location>
    <ligand>
        <name>glyoxylate</name>
        <dbReference type="ChEBI" id="CHEBI:36655"/>
    </ligand>
</feature>
<proteinExistence type="inferred from homology"/>
<feature type="binding site" evidence="5">
    <location>
        <position position="151"/>
    </location>
    <ligand>
        <name>glyoxylate</name>
        <dbReference type="ChEBI" id="CHEBI:36655"/>
    </ligand>
</feature>
<name>E5XV12_SEGRC</name>
<gene>
    <name evidence="7" type="ORF">HMPREF9336_03334</name>
</gene>
<evidence type="ECO:0000256" key="4">
    <source>
        <dbReference type="PIRSR" id="PIRSR000138-1"/>
    </source>
</evidence>
<reference evidence="7 8" key="1">
    <citation type="journal article" date="2011" name="Stand. Genomic Sci.">
        <title>High quality draft genome sequence of Segniliparus rugosus CDC 945(T)= (ATCC BAA-974(T)).</title>
        <authorList>
            <person name="Earl A.M."/>
            <person name="Desjardins C.A."/>
            <person name="Fitzgerald M.G."/>
            <person name="Arachchi H.M."/>
            <person name="Zeng Q."/>
            <person name="Mehta T."/>
            <person name="Griggs A."/>
            <person name="Birren B.W."/>
            <person name="Toney N.C."/>
            <person name="Carr J."/>
            <person name="Posey J."/>
            <person name="Butler W.R."/>
        </authorList>
    </citation>
    <scope>NUCLEOTIDE SEQUENCE [LARGE SCALE GENOMIC DNA]</scope>
    <source>
        <strain evidence="8">ATCC BAA-974 / DSM 45345 / CCUG 50838 / CIP 108380 / JCM 13579 / CDC 945</strain>
    </source>
</reference>
<dbReference type="PANTHER" id="PTHR10578">
    <property type="entry name" value="S -2-HYDROXY-ACID OXIDASE-RELATED"/>
    <property type="match status" value="1"/>
</dbReference>
<dbReference type="Pfam" id="PF01070">
    <property type="entry name" value="FMN_dh"/>
    <property type="match status" value="1"/>
</dbReference>
<feature type="binding site" evidence="5">
    <location>
        <position position="283"/>
    </location>
    <ligand>
        <name>FMN</name>
        <dbReference type="ChEBI" id="CHEBI:58210"/>
    </ligand>
</feature>
<comment type="caution">
    <text evidence="7">The sequence shown here is derived from an EMBL/GenBank/DDBJ whole genome shotgun (WGS) entry which is preliminary data.</text>
</comment>
<feature type="binding site" evidence="5">
    <location>
        <position position="45"/>
    </location>
    <ligand>
        <name>glyoxylate</name>
        <dbReference type="ChEBI" id="CHEBI:36655"/>
    </ligand>
</feature>
<dbReference type="eggNOG" id="COG1304">
    <property type="taxonomic scope" value="Bacteria"/>
</dbReference>
<dbReference type="InterPro" id="IPR008259">
    <property type="entry name" value="FMN_hydac_DH_AS"/>
</dbReference>
<dbReference type="RefSeq" id="WP_007472264.1">
    <property type="nucleotide sequence ID" value="NZ_KI391953.1"/>
</dbReference>
<dbReference type="OrthoDB" id="9770452at2"/>
<comment type="similarity">
    <text evidence="3">Belongs to the FMN-dependent alpha-hydroxy acid dehydrogenase family.</text>
</comment>
<feature type="active site" description="Proton acceptor" evidence="4">
    <location>
        <position position="285"/>
    </location>
</feature>
<dbReference type="PROSITE" id="PS00557">
    <property type="entry name" value="FMN_HYDROXY_ACID_DH_1"/>
    <property type="match status" value="1"/>
</dbReference>
<keyword evidence="2" id="KW-0560">Oxidoreductase</keyword>
<dbReference type="PIRSF" id="PIRSF000138">
    <property type="entry name" value="Al-hdrx_acd_dh"/>
    <property type="match status" value="1"/>
</dbReference>
<feature type="binding site" evidence="5">
    <location>
        <begin position="98"/>
        <end position="100"/>
    </location>
    <ligand>
        <name>FMN</name>
        <dbReference type="ChEBI" id="CHEBI:58210"/>
    </ligand>
</feature>
<evidence type="ECO:0000256" key="5">
    <source>
        <dbReference type="PIRSR" id="PIRSR000138-2"/>
    </source>
</evidence>
<feature type="binding site" evidence="5">
    <location>
        <begin position="338"/>
        <end position="339"/>
    </location>
    <ligand>
        <name>FMN</name>
        <dbReference type="ChEBI" id="CHEBI:58210"/>
    </ligand>
</feature>
<dbReference type="SUPFAM" id="SSF51395">
    <property type="entry name" value="FMN-linked oxidoreductases"/>
    <property type="match status" value="1"/>
</dbReference>
<feature type="binding site" evidence="5">
    <location>
        <position position="127"/>
    </location>
    <ligand>
        <name>FMN</name>
        <dbReference type="ChEBI" id="CHEBI:58210"/>
    </ligand>
</feature>
<feature type="binding site" evidence="5">
    <location>
        <position position="261"/>
    </location>
    <ligand>
        <name>FMN</name>
        <dbReference type="ChEBI" id="CHEBI:58210"/>
    </ligand>
</feature>